<feature type="domain" description="Thiamine pyrophosphate enzyme N-terminal TPP-binding" evidence="6">
    <location>
        <begin position="1"/>
        <end position="108"/>
    </location>
</feature>
<dbReference type="AlphaFoldDB" id="A0A4S3THP6"/>
<dbReference type="CDD" id="cd07035">
    <property type="entry name" value="TPP_PYR_POX_like"/>
    <property type="match status" value="1"/>
</dbReference>
<reference evidence="7 8" key="1">
    <citation type="submission" date="2018-10" db="EMBL/GenBank/DDBJ databases">
        <title>Natronolimnobius sp. XQ-INN 246 isolated from Inner Mongolia Autonomous Region of China.</title>
        <authorList>
            <person name="Xue Q."/>
        </authorList>
    </citation>
    <scope>NUCLEOTIDE SEQUENCE [LARGE SCALE GENOMIC DNA]</scope>
    <source>
        <strain evidence="7 8">XQ-INN 246</strain>
    </source>
</reference>
<dbReference type="GO" id="GO:0003984">
    <property type="term" value="F:acetolactate synthase activity"/>
    <property type="evidence" value="ECO:0007669"/>
    <property type="project" value="TreeGrafter"/>
</dbReference>
<dbReference type="Gene3D" id="3.40.50.970">
    <property type="match status" value="2"/>
</dbReference>
<comment type="caution">
    <text evidence="7">The sequence shown here is derived from an EMBL/GenBank/DDBJ whole genome shotgun (WGS) entry which is preliminary data.</text>
</comment>
<dbReference type="Pfam" id="PF02776">
    <property type="entry name" value="TPP_enzyme_N"/>
    <property type="match status" value="1"/>
</dbReference>
<dbReference type="GO" id="GO:0009097">
    <property type="term" value="P:isoleucine biosynthetic process"/>
    <property type="evidence" value="ECO:0007669"/>
    <property type="project" value="TreeGrafter"/>
</dbReference>
<evidence type="ECO:0000313" key="8">
    <source>
        <dbReference type="Proteomes" id="UP000318864"/>
    </source>
</evidence>
<evidence type="ECO:0000313" key="7">
    <source>
        <dbReference type="EMBL" id="THE63509.1"/>
    </source>
</evidence>
<dbReference type="EMBL" id="RBZW01000058">
    <property type="protein sequence ID" value="THE63509.1"/>
    <property type="molecule type" value="Genomic_DNA"/>
</dbReference>
<dbReference type="PANTHER" id="PTHR18968:SF167">
    <property type="entry name" value="ACETOLACTATE SYNTHASE LARGE SUBUNIT ILVB2-RELATED"/>
    <property type="match status" value="1"/>
</dbReference>
<comment type="similarity">
    <text evidence="1 3">Belongs to the TPP enzyme family.</text>
</comment>
<dbReference type="CDD" id="cd00568">
    <property type="entry name" value="TPP_enzymes"/>
    <property type="match status" value="1"/>
</dbReference>
<proteinExistence type="inferred from homology"/>
<feature type="domain" description="Thiamine pyrophosphate enzyme TPP-binding" evidence="5">
    <location>
        <begin position="403"/>
        <end position="548"/>
    </location>
</feature>
<dbReference type="RefSeq" id="WP_141465852.1">
    <property type="nucleotide sequence ID" value="NZ_RBZW01000058.1"/>
</dbReference>
<keyword evidence="2 3" id="KW-0786">Thiamine pyrophosphate</keyword>
<protein>
    <submittedName>
        <fullName evidence="7">Thiamine pyrophosphate-binding protein</fullName>
    </submittedName>
</protein>
<evidence type="ECO:0000256" key="1">
    <source>
        <dbReference type="ARBA" id="ARBA00007812"/>
    </source>
</evidence>
<dbReference type="GO" id="GO:0030976">
    <property type="term" value="F:thiamine pyrophosphate binding"/>
    <property type="evidence" value="ECO:0007669"/>
    <property type="project" value="InterPro"/>
</dbReference>
<dbReference type="GO" id="GO:0050660">
    <property type="term" value="F:flavin adenine dinucleotide binding"/>
    <property type="evidence" value="ECO:0007669"/>
    <property type="project" value="TreeGrafter"/>
</dbReference>
<dbReference type="GO" id="GO:0009099">
    <property type="term" value="P:L-valine biosynthetic process"/>
    <property type="evidence" value="ECO:0007669"/>
    <property type="project" value="TreeGrafter"/>
</dbReference>
<accession>A0A4S3THP6</accession>
<name>A0A4S3THP6_9EURY</name>
<dbReference type="GO" id="GO:0044272">
    <property type="term" value="P:sulfur compound biosynthetic process"/>
    <property type="evidence" value="ECO:0007669"/>
    <property type="project" value="UniProtKB-ARBA"/>
</dbReference>
<dbReference type="PANTHER" id="PTHR18968">
    <property type="entry name" value="THIAMINE PYROPHOSPHATE ENZYMES"/>
    <property type="match status" value="1"/>
</dbReference>
<sequence length="561" mass="60695">MKAHEAIIRLLHDDGVDTVFTLMSEDTMAMMSRMESEWADQFRLIKTRHEQGAVAMADGYARTGDDIGVCLVGRGPAVSQTGNGLVTARKKGSNVLLVVPESPLSDGYDVKEFEQETYLQSTVGSVVSIRSHDTLVRDFREALRRVRVADGPLAVQIPWDILDGDMDVPASFETNADTVSGANTDTGVALPCGTVTPRPDLVSQAVDTYVESDAFQPPIILAGRGAVEANAKAELEELARRTSGLLATSLQGRNLFADHPYYLGFTGSWGTNVANEYASEANVVFAVGASLNPYTIDEGHVFGEETQVIHVDRDPVAIGRYADTTLGIQGDARETVRAINEELERRDIDREGELWSDQLAARLDETSPMNDETYPDVPETMDPRDLVRELNDLLPAAKKVVADGGHFTRWVLDGIQTPPEDFTFTLDFASIGLGLPVGIGTAVASEDKPCVTVCGDAGFMMSMQELETAIRNDVSMTIIVMNDSSLNSEYHSLDVAGNDPEVALVPAPDIADVAESLGAEGHTVRSRADLTAIADRLGAEPDGQLVVDCKLNHHVRHRSKV</sequence>
<dbReference type="InterPro" id="IPR012000">
    <property type="entry name" value="Thiamin_PyroP_enz_cen_dom"/>
</dbReference>
<dbReference type="InterPro" id="IPR011766">
    <property type="entry name" value="TPP_enzyme_TPP-bd"/>
</dbReference>
<dbReference type="GO" id="GO:0005948">
    <property type="term" value="C:acetolactate synthase complex"/>
    <property type="evidence" value="ECO:0007669"/>
    <property type="project" value="TreeGrafter"/>
</dbReference>
<dbReference type="Pfam" id="PF00205">
    <property type="entry name" value="TPP_enzyme_M"/>
    <property type="match status" value="1"/>
</dbReference>
<dbReference type="InterPro" id="IPR029061">
    <property type="entry name" value="THDP-binding"/>
</dbReference>
<dbReference type="OrthoDB" id="6837at2157"/>
<evidence type="ECO:0000256" key="3">
    <source>
        <dbReference type="RuleBase" id="RU362132"/>
    </source>
</evidence>
<gene>
    <name evidence="7" type="ORF">D8Y22_16910</name>
</gene>
<dbReference type="InterPro" id="IPR012001">
    <property type="entry name" value="Thiamin_PyroP_enz_TPP-bd_dom"/>
</dbReference>
<dbReference type="InterPro" id="IPR029035">
    <property type="entry name" value="DHS-like_NAD/FAD-binding_dom"/>
</dbReference>
<evidence type="ECO:0000259" key="5">
    <source>
        <dbReference type="Pfam" id="PF02775"/>
    </source>
</evidence>
<evidence type="ECO:0000259" key="4">
    <source>
        <dbReference type="Pfam" id="PF00205"/>
    </source>
</evidence>
<keyword evidence="8" id="KW-1185">Reference proteome</keyword>
<evidence type="ECO:0000259" key="6">
    <source>
        <dbReference type="Pfam" id="PF02776"/>
    </source>
</evidence>
<evidence type="ECO:0000256" key="2">
    <source>
        <dbReference type="ARBA" id="ARBA00023052"/>
    </source>
</evidence>
<dbReference type="InterPro" id="IPR045229">
    <property type="entry name" value="TPP_enz"/>
</dbReference>
<dbReference type="SUPFAM" id="SSF52518">
    <property type="entry name" value="Thiamin diphosphate-binding fold (THDP-binding)"/>
    <property type="match status" value="2"/>
</dbReference>
<dbReference type="GO" id="GO:0000287">
    <property type="term" value="F:magnesium ion binding"/>
    <property type="evidence" value="ECO:0007669"/>
    <property type="project" value="InterPro"/>
</dbReference>
<dbReference type="Gene3D" id="3.40.50.1220">
    <property type="entry name" value="TPP-binding domain"/>
    <property type="match status" value="1"/>
</dbReference>
<dbReference type="Pfam" id="PF02775">
    <property type="entry name" value="TPP_enzyme_C"/>
    <property type="match status" value="1"/>
</dbReference>
<feature type="domain" description="Thiamine pyrophosphate enzyme central" evidence="4">
    <location>
        <begin position="217"/>
        <end position="339"/>
    </location>
</feature>
<dbReference type="SUPFAM" id="SSF52467">
    <property type="entry name" value="DHS-like NAD/FAD-binding domain"/>
    <property type="match status" value="1"/>
</dbReference>
<dbReference type="Proteomes" id="UP000318864">
    <property type="component" value="Unassembled WGS sequence"/>
</dbReference>
<organism evidence="7 8">
    <name type="scientific">Salinadaptatus halalkaliphilus</name>
    <dbReference type="NCBI Taxonomy" id="2419781"/>
    <lineage>
        <taxon>Archaea</taxon>
        <taxon>Methanobacteriati</taxon>
        <taxon>Methanobacteriota</taxon>
        <taxon>Stenosarchaea group</taxon>
        <taxon>Halobacteria</taxon>
        <taxon>Halobacteriales</taxon>
        <taxon>Natrialbaceae</taxon>
        <taxon>Salinadaptatus</taxon>
    </lineage>
</organism>